<evidence type="ECO:0000256" key="2">
    <source>
        <dbReference type="ARBA" id="ARBA00007599"/>
    </source>
</evidence>
<evidence type="ECO:0000256" key="4">
    <source>
        <dbReference type="ARBA" id="ARBA00022490"/>
    </source>
</evidence>
<sequence>MGMRRPMIVNFNDAHGRANAATAQDMRELGRQLGSQLTAGTVVVLTGPLGAGKTTLTQGIADGLGVKGRVQSPTFTIVRSHKPGGPGKPGMLHMDAYRLLGQDVADGVQPGLHVDRAEVLDALESLDIDVNLDGELGGDVVIAEWGRGVVEVLSTTVLDVEITRAEVADAELDLEAEQPRTLTWRWL</sequence>
<keyword evidence="7" id="KW-0547">Nucleotide-binding</keyword>
<evidence type="ECO:0000256" key="8">
    <source>
        <dbReference type="ARBA" id="ARBA00022840"/>
    </source>
</evidence>
<evidence type="ECO:0000256" key="11">
    <source>
        <dbReference type="ARBA" id="ARBA00032441"/>
    </source>
</evidence>
<comment type="caution">
    <text evidence="12">The sequence shown here is derived from an EMBL/GenBank/DDBJ whole genome shotgun (WGS) entry which is preliminary data.</text>
</comment>
<proteinExistence type="inferred from homology"/>
<evidence type="ECO:0000256" key="9">
    <source>
        <dbReference type="ARBA" id="ARBA00022842"/>
    </source>
</evidence>
<evidence type="ECO:0000256" key="1">
    <source>
        <dbReference type="ARBA" id="ARBA00004496"/>
    </source>
</evidence>
<keyword evidence="5" id="KW-0819">tRNA processing</keyword>
<protein>
    <recommendedName>
        <fullName evidence="3">tRNA threonylcarbamoyladenosine biosynthesis protein TsaE</fullName>
    </recommendedName>
    <alternativeName>
        <fullName evidence="11">t(6)A37 threonylcarbamoyladenosine biosynthesis protein TsaE</fullName>
    </alternativeName>
</protein>
<dbReference type="PANTHER" id="PTHR33540:SF2">
    <property type="entry name" value="TRNA THREONYLCARBAMOYLADENOSINE BIOSYNTHESIS PROTEIN TSAE"/>
    <property type="match status" value="1"/>
</dbReference>
<reference evidence="12 13" key="1">
    <citation type="submission" date="2019-10" db="EMBL/GenBank/DDBJ databases">
        <title>Corynebacterium sp novel species isolated from the respiratory tract of Marmot.</title>
        <authorList>
            <person name="Zhang G."/>
        </authorList>
    </citation>
    <scope>NUCLEOTIDE SEQUENCE [LARGE SCALE GENOMIC DNA]</scope>
    <source>
        <strain evidence="12 13">336</strain>
    </source>
</reference>
<dbReference type="Proteomes" id="UP000436181">
    <property type="component" value="Unassembled WGS sequence"/>
</dbReference>
<evidence type="ECO:0000256" key="10">
    <source>
        <dbReference type="ARBA" id="ARBA00024908"/>
    </source>
</evidence>
<keyword evidence="4" id="KW-0963">Cytoplasm</keyword>
<evidence type="ECO:0000313" key="13">
    <source>
        <dbReference type="Proteomes" id="UP000436181"/>
    </source>
</evidence>
<comment type="similarity">
    <text evidence="2">Belongs to the TsaE family.</text>
</comment>
<comment type="function">
    <text evidence="10">Required for the formation of a threonylcarbamoyl group on adenosine at position 37 (t(6)A37) in tRNAs that read codons beginning with adenine. Is involved in the transfer of the threonylcarbamoyl moiety of threonylcarbamoyl-AMP (TC-AMP) to the N6 group of A37, together with TsaD and TsaB. TsaE seems to play an indirect role in the t(6)A biosynthesis pathway, possibly in regulating the core enzymatic function of TsaD.</text>
</comment>
<dbReference type="InterPro" id="IPR003442">
    <property type="entry name" value="T6A_TsaE"/>
</dbReference>
<evidence type="ECO:0000313" key="12">
    <source>
        <dbReference type="EMBL" id="KAB3523608.1"/>
    </source>
</evidence>
<dbReference type="SUPFAM" id="SSF52540">
    <property type="entry name" value="P-loop containing nucleoside triphosphate hydrolases"/>
    <property type="match status" value="1"/>
</dbReference>
<gene>
    <name evidence="12" type="primary">tsaE</name>
    <name evidence="12" type="ORF">F8377_01630</name>
</gene>
<accession>A0ABQ6VIH4</accession>
<dbReference type="PANTHER" id="PTHR33540">
    <property type="entry name" value="TRNA THREONYLCARBAMOYLADENOSINE BIOSYNTHESIS PROTEIN TSAE"/>
    <property type="match status" value="1"/>
</dbReference>
<comment type="subcellular location">
    <subcellularLocation>
        <location evidence="1">Cytoplasm</location>
    </subcellularLocation>
</comment>
<name>A0ABQ6VIH4_9CORY</name>
<keyword evidence="8" id="KW-0067">ATP-binding</keyword>
<evidence type="ECO:0000256" key="6">
    <source>
        <dbReference type="ARBA" id="ARBA00022723"/>
    </source>
</evidence>
<keyword evidence="9" id="KW-0460">Magnesium</keyword>
<keyword evidence="6" id="KW-0479">Metal-binding</keyword>
<dbReference type="Pfam" id="PF02367">
    <property type="entry name" value="TsaE"/>
    <property type="match status" value="1"/>
</dbReference>
<dbReference type="InterPro" id="IPR027417">
    <property type="entry name" value="P-loop_NTPase"/>
</dbReference>
<keyword evidence="13" id="KW-1185">Reference proteome</keyword>
<evidence type="ECO:0000256" key="7">
    <source>
        <dbReference type="ARBA" id="ARBA00022741"/>
    </source>
</evidence>
<dbReference type="Gene3D" id="3.40.50.300">
    <property type="entry name" value="P-loop containing nucleotide triphosphate hydrolases"/>
    <property type="match status" value="1"/>
</dbReference>
<dbReference type="EMBL" id="WBZJ01000001">
    <property type="protein sequence ID" value="KAB3523608.1"/>
    <property type="molecule type" value="Genomic_DNA"/>
</dbReference>
<dbReference type="NCBIfam" id="TIGR00150">
    <property type="entry name" value="T6A_YjeE"/>
    <property type="match status" value="1"/>
</dbReference>
<evidence type="ECO:0000256" key="3">
    <source>
        <dbReference type="ARBA" id="ARBA00019010"/>
    </source>
</evidence>
<evidence type="ECO:0000256" key="5">
    <source>
        <dbReference type="ARBA" id="ARBA00022694"/>
    </source>
</evidence>
<organism evidence="12 13">
    <name type="scientific">Corynebacterium zhongnanshanii</name>
    <dbReference type="NCBI Taxonomy" id="2768834"/>
    <lineage>
        <taxon>Bacteria</taxon>
        <taxon>Bacillati</taxon>
        <taxon>Actinomycetota</taxon>
        <taxon>Actinomycetes</taxon>
        <taxon>Mycobacteriales</taxon>
        <taxon>Corynebacteriaceae</taxon>
        <taxon>Corynebacterium</taxon>
    </lineage>
</organism>